<comment type="caution">
    <text evidence="1">The sequence shown here is derived from an EMBL/GenBank/DDBJ whole genome shotgun (WGS) entry which is preliminary data.</text>
</comment>
<dbReference type="Proteomes" id="UP000030377">
    <property type="component" value="Unassembled WGS sequence"/>
</dbReference>
<evidence type="ECO:0000313" key="1">
    <source>
        <dbReference type="EMBL" id="KGT79848.1"/>
    </source>
</evidence>
<proteinExistence type="predicted"/>
<reference evidence="1 2" key="1">
    <citation type="submission" date="2014-09" db="EMBL/GenBank/DDBJ databases">
        <title>Draft genome of Bradyrhizobium japonicum Is-34.</title>
        <authorList>
            <person name="Tsurumaru H."/>
            <person name="Yamakawa T."/>
            <person name="Hashimoto S."/>
            <person name="Okizaki K."/>
            <person name="Kanesaki Y."/>
            <person name="Yoshikawa H."/>
            <person name="Yajima S."/>
        </authorList>
    </citation>
    <scope>NUCLEOTIDE SEQUENCE [LARGE SCALE GENOMIC DNA]</scope>
    <source>
        <strain evidence="1 2">Is-34</strain>
    </source>
</reference>
<accession>A0A0A3Z1S0</accession>
<organism evidence="1 2">
    <name type="scientific">Bradyrhizobium japonicum</name>
    <dbReference type="NCBI Taxonomy" id="375"/>
    <lineage>
        <taxon>Bacteria</taxon>
        <taxon>Pseudomonadati</taxon>
        <taxon>Pseudomonadota</taxon>
        <taxon>Alphaproteobacteria</taxon>
        <taxon>Hyphomicrobiales</taxon>
        <taxon>Nitrobacteraceae</taxon>
        <taxon>Bradyrhizobium</taxon>
    </lineage>
</organism>
<dbReference type="AlphaFoldDB" id="A0A0A3Z1S0"/>
<dbReference type="RefSeq" id="WP_028158981.1">
    <property type="nucleotide sequence ID" value="NZ_CP081350.1"/>
</dbReference>
<dbReference type="STRING" id="375.BKD09_RS39935"/>
<protein>
    <submittedName>
        <fullName evidence="1">Uncharacterized protein</fullName>
    </submittedName>
</protein>
<gene>
    <name evidence="1" type="ORF">MA20_10075</name>
</gene>
<dbReference type="EMBL" id="JRPN01000006">
    <property type="protein sequence ID" value="KGT79848.1"/>
    <property type="molecule type" value="Genomic_DNA"/>
</dbReference>
<sequence length="70" mass="7665">MIKIIAVLCSLASPTDCREQIVTTSDFADVTMQSCLMGAPQLAEWMAQHPAERLAAWRCSIGKQEARRGA</sequence>
<evidence type="ECO:0000313" key="2">
    <source>
        <dbReference type="Proteomes" id="UP000030377"/>
    </source>
</evidence>
<name>A0A0A3Z1S0_BRAJP</name>